<evidence type="ECO:0000313" key="2">
    <source>
        <dbReference type="Proteomes" id="UP001220010"/>
    </source>
</evidence>
<keyword evidence="2" id="KW-1185">Reference proteome</keyword>
<accession>A0ABT5X9N8</accession>
<reference evidence="1 2" key="1">
    <citation type="submission" date="2023-03" db="EMBL/GenBank/DDBJ databases">
        <title>WGS of Methanotrichaceae archaeon Mx.</title>
        <authorList>
            <person name="Sorokin D.Y."/>
            <person name="Merkel A.Y."/>
        </authorList>
    </citation>
    <scope>NUCLEOTIDE SEQUENCE [LARGE SCALE GENOMIC DNA]</scope>
    <source>
        <strain evidence="1 2">Mx</strain>
    </source>
</reference>
<dbReference type="EMBL" id="JARFPK010000040">
    <property type="protein sequence ID" value="MDF0591429.1"/>
    <property type="molecule type" value="Genomic_DNA"/>
</dbReference>
<gene>
    <name evidence="1" type="ORF">P0O15_09690</name>
</gene>
<proteinExistence type="predicted"/>
<sequence>MQSKAAINYIQPKIDIELCGRQFDIIKSEVMHIKSEVKDIKPEFEEIKRGMKELQQKILDRLDEDNEAIISSIIDQTDQGQMDKMLDLVKQILSEIQNQQLRYPITSDYVEESLKVIDDTRLKAADKLKFILPLIIFQYEHEITLEKGVNLSAAWGRVVGWAKGNK</sequence>
<dbReference type="Proteomes" id="UP001220010">
    <property type="component" value="Unassembled WGS sequence"/>
</dbReference>
<evidence type="ECO:0000313" key="1">
    <source>
        <dbReference type="EMBL" id="MDF0591429.1"/>
    </source>
</evidence>
<comment type="caution">
    <text evidence="1">The sequence shown here is derived from an EMBL/GenBank/DDBJ whole genome shotgun (WGS) entry which is preliminary data.</text>
</comment>
<name>A0ABT5X9N8_9EURY</name>
<protein>
    <submittedName>
        <fullName evidence="1">Uncharacterized protein</fullName>
    </submittedName>
</protein>
<dbReference type="RefSeq" id="WP_316967161.1">
    <property type="nucleotide sequence ID" value="NZ_JARFPK010000040.1"/>
</dbReference>
<organism evidence="1 2">
    <name type="scientific">Candidatus Methanocrinis natronophilus</name>
    <dbReference type="NCBI Taxonomy" id="3033396"/>
    <lineage>
        <taxon>Archaea</taxon>
        <taxon>Methanobacteriati</taxon>
        <taxon>Methanobacteriota</taxon>
        <taxon>Stenosarchaea group</taxon>
        <taxon>Methanomicrobia</taxon>
        <taxon>Methanotrichales</taxon>
        <taxon>Methanotrichaceae</taxon>
        <taxon>Methanocrinis</taxon>
    </lineage>
</organism>